<evidence type="ECO:0000256" key="1">
    <source>
        <dbReference type="SAM" id="MobiDB-lite"/>
    </source>
</evidence>
<gene>
    <name evidence="2" type="ORF">FHX39_001352</name>
</gene>
<dbReference type="Gene3D" id="3.90.1150.10">
    <property type="entry name" value="Aspartate Aminotransferase, domain 1"/>
    <property type="match status" value="1"/>
</dbReference>
<dbReference type="InterPro" id="IPR015422">
    <property type="entry name" value="PyrdxlP-dep_Trfase_small"/>
</dbReference>
<proteinExistence type="predicted"/>
<feature type="compositionally biased region" description="Basic and acidic residues" evidence="1">
    <location>
        <begin position="21"/>
        <end position="31"/>
    </location>
</feature>
<dbReference type="Proteomes" id="UP000565572">
    <property type="component" value="Unassembled WGS sequence"/>
</dbReference>
<dbReference type="RefSeq" id="WP_232530590.1">
    <property type="nucleotide sequence ID" value="NZ_JACHZG010000001.1"/>
</dbReference>
<comment type="caution">
    <text evidence="2">The sequence shown here is derived from an EMBL/GenBank/DDBJ whole genome shotgun (WGS) entry which is preliminary data.</text>
</comment>
<dbReference type="AlphaFoldDB" id="A0A7W5P6G4"/>
<accession>A0A7W5P6G4</accession>
<name>A0A7W5P6G4_9ACTN</name>
<dbReference type="EMBL" id="JACHZG010000001">
    <property type="protein sequence ID" value="MBB3326408.1"/>
    <property type="molecule type" value="Genomic_DNA"/>
</dbReference>
<evidence type="ECO:0000313" key="3">
    <source>
        <dbReference type="Proteomes" id="UP000565572"/>
    </source>
</evidence>
<feature type="region of interest" description="Disordered" evidence="1">
    <location>
        <begin position="17"/>
        <end position="48"/>
    </location>
</feature>
<protein>
    <submittedName>
        <fullName evidence="2">Uncharacterized protein</fullName>
    </submittedName>
</protein>
<keyword evidence="3" id="KW-1185">Reference proteome</keyword>
<sequence length="86" mass="9439">MAARLRTALEAGVAVVAGPDLHADDPGERGLRQPGAGGGRPDPPASRFYDWDRTREEERWMTAWDTTEADVDSFLEVIGSELINSR</sequence>
<organism evidence="2 3">
    <name type="scientific">Microlunatus antarcticus</name>
    <dbReference type="NCBI Taxonomy" id="53388"/>
    <lineage>
        <taxon>Bacteria</taxon>
        <taxon>Bacillati</taxon>
        <taxon>Actinomycetota</taxon>
        <taxon>Actinomycetes</taxon>
        <taxon>Propionibacteriales</taxon>
        <taxon>Propionibacteriaceae</taxon>
        <taxon>Microlunatus</taxon>
    </lineage>
</organism>
<evidence type="ECO:0000313" key="2">
    <source>
        <dbReference type="EMBL" id="MBB3326408.1"/>
    </source>
</evidence>
<reference evidence="2 3" key="1">
    <citation type="submission" date="2020-08" db="EMBL/GenBank/DDBJ databases">
        <title>Sequencing the genomes of 1000 actinobacteria strains.</title>
        <authorList>
            <person name="Klenk H.-P."/>
        </authorList>
    </citation>
    <scope>NUCLEOTIDE SEQUENCE [LARGE SCALE GENOMIC DNA]</scope>
    <source>
        <strain evidence="2 3">DSM 11053</strain>
    </source>
</reference>